<protein>
    <recommendedName>
        <fullName evidence="1">F-box domain-containing protein</fullName>
    </recommendedName>
</protein>
<evidence type="ECO:0000313" key="2">
    <source>
        <dbReference type="EMBL" id="KAH7324991.1"/>
    </source>
</evidence>
<organism evidence="2 3">
    <name type="scientific">Stachybotrys elegans</name>
    <dbReference type="NCBI Taxonomy" id="80388"/>
    <lineage>
        <taxon>Eukaryota</taxon>
        <taxon>Fungi</taxon>
        <taxon>Dikarya</taxon>
        <taxon>Ascomycota</taxon>
        <taxon>Pezizomycotina</taxon>
        <taxon>Sordariomycetes</taxon>
        <taxon>Hypocreomycetidae</taxon>
        <taxon>Hypocreales</taxon>
        <taxon>Stachybotryaceae</taxon>
        <taxon>Stachybotrys</taxon>
    </lineage>
</organism>
<keyword evidence="3" id="KW-1185">Reference proteome</keyword>
<accession>A0A8K0WU77</accession>
<name>A0A8K0WU77_9HYPO</name>
<sequence>MLSDKILDVCAYHRRDFDLVLVRSRPHDTQAVLASLQNACQACPASSLGSLDSLPTELLCIILRDLDVLSYFQFRHVNRRACALATTAHEYQSVARHGLEGLRGLLRAGLAPLFTMGDLYSPLIREECVLCGSFGGFLFLPTVTRCCIACIQTSPDLRVMCTSTFSRLAKISTRRLRRVLGSELRTVPGSYSMLDKRTRRPKHLIAVQTATAKLEQLGILDQDRSRALLSWDEQEGRQFMASTAFPWYDPHNGQVDDGISCKGCQVRFENRLEVGVADDRDRVFSRSSYLSHFQSCTEAQELWTQSEGGTKAVWEPEFTRRGGFFNELDSDGLPR</sequence>
<dbReference type="Proteomes" id="UP000813444">
    <property type="component" value="Unassembled WGS sequence"/>
</dbReference>
<dbReference type="InterPro" id="IPR001810">
    <property type="entry name" value="F-box_dom"/>
</dbReference>
<dbReference type="Pfam" id="PF00646">
    <property type="entry name" value="F-box"/>
    <property type="match status" value="1"/>
</dbReference>
<dbReference type="PROSITE" id="PS50181">
    <property type="entry name" value="FBOX"/>
    <property type="match status" value="1"/>
</dbReference>
<feature type="domain" description="F-box" evidence="1">
    <location>
        <begin position="48"/>
        <end position="94"/>
    </location>
</feature>
<gene>
    <name evidence="2" type="ORF">B0I35DRAFT_449768</name>
</gene>
<evidence type="ECO:0000259" key="1">
    <source>
        <dbReference type="PROSITE" id="PS50181"/>
    </source>
</evidence>
<comment type="caution">
    <text evidence="2">The sequence shown here is derived from an EMBL/GenBank/DDBJ whole genome shotgun (WGS) entry which is preliminary data.</text>
</comment>
<dbReference type="SUPFAM" id="SSF81383">
    <property type="entry name" value="F-box domain"/>
    <property type="match status" value="1"/>
</dbReference>
<reference evidence="2" key="1">
    <citation type="journal article" date="2021" name="Nat. Commun.">
        <title>Genetic determinants of endophytism in the Arabidopsis root mycobiome.</title>
        <authorList>
            <person name="Mesny F."/>
            <person name="Miyauchi S."/>
            <person name="Thiergart T."/>
            <person name="Pickel B."/>
            <person name="Atanasova L."/>
            <person name="Karlsson M."/>
            <person name="Huettel B."/>
            <person name="Barry K.W."/>
            <person name="Haridas S."/>
            <person name="Chen C."/>
            <person name="Bauer D."/>
            <person name="Andreopoulos W."/>
            <person name="Pangilinan J."/>
            <person name="LaButti K."/>
            <person name="Riley R."/>
            <person name="Lipzen A."/>
            <person name="Clum A."/>
            <person name="Drula E."/>
            <person name="Henrissat B."/>
            <person name="Kohler A."/>
            <person name="Grigoriev I.V."/>
            <person name="Martin F.M."/>
            <person name="Hacquard S."/>
        </authorList>
    </citation>
    <scope>NUCLEOTIDE SEQUENCE</scope>
    <source>
        <strain evidence="2">MPI-CAGE-CH-0235</strain>
    </source>
</reference>
<dbReference type="OrthoDB" id="165382at2759"/>
<dbReference type="EMBL" id="JAGPNK010000003">
    <property type="protein sequence ID" value="KAH7324991.1"/>
    <property type="molecule type" value="Genomic_DNA"/>
</dbReference>
<evidence type="ECO:0000313" key="3">
    <source>
        <dbReference type="Proteomes" id="UP000813444"/>
    </source>
</evidence>
<dbReference type="InterPro" id="IPR036047">
    <property type="entry name" value="F-box-like_dom_sf"/>
</dbReference>
<dbReference type="AlphaFoldDB" id="A0A8K0WU77"/>
<proteinExistence type="predicted"/>